<gene>
    <name evidence="2" type="ORF">TPC1_15945</name>
</gene>
<keyword evidence="1" id="KW-1133">Transmembrane helix</keyword>
<evidence type="ECO:0000313" key="2">
    <source>
        <dbReference type="EMBL" id="JAP92194.1"/>
    </source>
</evidence>
<feature type="transmembrane region" description="Helical" evidence="1">
    <location>
        <begin position="498"/>
        <end position="518"/>
    </location>
</feature>
<dbReference type="AlphaFoldDB" id="A0A146K8C9"/>
<evidence type="ECO:0000256" key="1">
    <source>
        <dbReference type="SAM" id="Phobius"/>
    </source>
</evidence>
<proteinExistence type="predicted"/>
<sequence>NIIPNYITAKQSLSRCYNDKSSLHLYKNNNTVCITLSSNNEDECKVLPKGMEVQVTLNQFATKIISFVYDFDYATTNHICMACPECDNTNFYKSTLSTVDILSVQYTTNVNPGQIFQVEQEEKDCFFEYRNNSLRTEVLLSNTQAIFMAAPNGQCSYLTDADNLGNYPFTLNEIKLLVSYHDGTQKTILSNAQTTLLQQGDYMVGTFVESDILSFFSADVAVENIDMIMQVTDADGYMHTLDANTHIFRQQAALGVDHTNLMLNTQELVVHNEPNAQGTAYDLLLNQPGTQSRARLYFTNYNSNSDETMFFISTEDFSFNTASSHYSCIHEDVNLTECIGNITFLREKTETLLDQMKIFICQTVYDSDGNVLYLFTMDVHELTISCIKSISGVARNQSNIELKFQYYPGEMCEYNQRISLQLQIELVNTSAPVLLSPYDIRWRVYQETYNYATTAGQMAQLFASTYKTLFVSTDGVQIEDIDLIIEDLRLQISYTQSYIVIAISMVVAGLMYGLQVLFTHLTNAKGKKKAIALVQKMSEDD</sequence>
<protein>
    <recommendedName>
        <fullName evidence="3">Transmembrane protein</fullName>
    </recommendedName>
</protein>
<feature type="non-terminal residue" evidence="2">
    <location>
        <position position="1"/>
    </location>
</feature>
<keyword evidence="1" id="KW-0472">Membrane</keyword>
<keyword evidence="1" id="KW-0812">Transmembrane</keyword>
<name>A0A146K8C9_9EUKA</name>
<evidence type="ECO:0008006" key="3">
    <source>
        <dbReference type="Google" id="ProtNLM"/>
    </source>
</evidence>
<accession>A0A146K8C9</accession>
<dbReference type="EMBL" id="GDID01004412">
    <property type="protein sequence ID" value="JAP92194.1"/>
    <property type="molecule type" value="Transcribed_RNA"/>
</dbReference>
<organism evidence="2">
    <name type="scientific">Trepomonas sp. PC1</name>
    <dbReference type="NCBI Taxonomy" id="1076344"/>
    <lineage>
        <taxon>Eukaryota</taxon>
        <taxon>Metamonada</taxon>
        <taxon>Diplomonadida</taxon>
        <taxon>Hexamitidae</taxon>
        <taxon>Hexamitinae</taxon>
        <taxon>Trepomonas</taxon>
    </lineage>
</organism>
<reference evidence="2" key="1">
    <citation type="submission" date="2015-07" db="EMBL/GenBank/DDBJ databases">
        <title>Adaptation to a free-living lifestyle via gene acquisitions in the diplomonad Trepomonas sp. PC1.</title>
        <authorList>
            <person name="Xu F."/>
            <person name="Jerlstrom-Hultqvist J."/>
            <person name="Kolisko M."/>
            <person name="Simpson A.G.B."/>
            <person name="Roger A.J."/>
            <person name="Svard S.G."/>
            <person name="Andersson J.O."/>
        </authorList>
    </citation>
    <scope>NUCLEOTIDE SEQUENCE</scope>
    <source>
        <strain evidence="2">PC1</strain>
    </source>
</reference>